<evidence type="ECO:0000256" key="4">
    <source>
        <dbReference type="ARBA" id="ARBA00012557"/>
    </source>
</evidence>
<name>A0AAJ0DA65_9PEZI</name>
<keyword evidence="13" id="KW-0732">Signal</keyword>
<sequence>MGYTPRRSRTLNQRSFIVIICILLGLLWHTWSNPACDSDFEDGDEEYTEAPVPVPSPLEEDGALPCSKIPGAKDTVVVIKTGSTEFVDKLPRHLNTTTRCYPNYLIFSDYEEDYGGQQIIDALDSVSPNIRQEHMDFALHRRLKEMGRAALAAEELSKVPGDPSAWTGHTDNPGWKLDKWKFLPMVNRTLHEYPDKKWYVFVEADTYVLWGTLLHWLNTLNSDEPHYHGNQMAISGDLFAHGGSGFVVSHKAMRMVVDHFHEYHDSIEQFTDIHWAGDCVLGKAFRESGVPFTFSYPVLQTDHPGMIPYLTPEGKTTDDPKKRPWCFPAVSYHHLNAEWVEDLWQFEQKWLEKRHLNDTGFLRHSDMFKEYIIPHMRAPKMDWDNASDQNKMETDNFEDCRTQCHSDGSCLQYSFRPETKICKMSYWPKMGMEGDGVRSGWILDRMWNVADSMPQCTDEGFL</sequence>
<evidence type="ECO:0000259" key="15">
    <source>
        <dbReference type="Pfam" id="PF02434"/>
    </source>
</evidence>
<evidence type="ECO:0000313" key="17">
    <source>
        <dbReference type="Proteomes" id="UP001271007"/>
    </source>
</evidence>
<keyword evidence="8" id="KW-0547">Nucleotide-binding</keyword>
<evidence type="ECO:0000313" key="16">
    <source>
        <dbReference type="EMBL" id="KAK3046232.1"/>
    </source>
</evidence>
<evidence type="ECO:0000256" key="2">
    <source>
        <dbReference type="ARBA" id="ARBA00004922"/>
    </source>
</evidence>
<dbReference type="InterPro" id="IPR003378">
    <property type="entry name" value="Fringe-like_glycosylTrfase"/>
</dbReference>
<dbReference type="InterPro" id="IPR026050">
    <property type="entry name" value="C1GALT1/C1GALT1_chp1"/>
</dbReference>
<evidence type="ECO:0000259" key="14">
    <source>
        <dbReference type="Pfam" id="PF00024"/>
    </source>
</evidence>
<keyword evidence="5" id="KW-0328">Glycosyltransferase</keyword>
<keyword evidence="11" id="KW-0472">Membrane</keyword>
<dbReference type="EC" id="2.4.1.122" evidence="4"/>
<evidence type="ECO:0000256" key="13">
    <source>
        <dbReference type="SAM" id="SignalP"/>
    </source>
</evidence>
<dbReference type="PANTHER" id="PTHR23033:SF47">
    <property type="entry name" value="APPLE DOMAIN-CONTAINING PROTEIN-RELATED"/>
    <property type="match status" value="1"/>
</dbReference>
<evidence type="ECO:0000256" key="11">
    <source>
        <dbReference type="ARBA" id="ARBA00023136"/>
    </source>
</evidence>
<evidence type="ECO:0000256" key="8">
    <source>
        <dbReference type="ARBA" id="ARBA00022741"/>
    </source>
</evidence>
<protein>
    <recommendedName>
        <fullName evidence="4">N-acetylgalactosaminide beta-1,3-galactosyltransferase</fullName>
        <ecNumber evidence="4">2.4.1.122</ecNumber>
    </recommendedName>
</protein>
<dbReference type="EMBL" id="JAWDJX010000104">
    <property type="protein sequence ID" value="KAK3046232.1"/>
    <property type="molecule type" value="Genomic_DNA"/>
</dbReference>
<accession>A0AAJ0DA65</accession>
<keyword evidence="10" id="KW-1133">Transmembrane helix</keyword>
<keyword evidence="7" id="KW-0812">Transmembrane</keyword>
<dbReference type="GO" id="GO:0000166">
    <property type="term" value="F:nucleotide binding"/>
    <property type="evidence" value="ECO:0007669"/>
    <property type="project" value="UniProtKB-KW"/>
</dbReference>
<evidence type="ECO:0000256" key="5">
    <source>
        <dbReference type="ARBA" id="ARBA00022676"/>
    </source>
</evidence>
<organism evidence="16 17">
    <name type="scientific">Extremus antarcticus</name>
    <dbReference type="NCBI Taxonomy" id="702011"/>
    <lineage>
        <taxon>Eukaryota</taxon>
        <taxon>Fungi</taxon>
        <taxon>Dikarya</taxon>
        <taxon>Ascomycota</taxon>
        <taxon>Pezizomycotina</taxon>
        <taxon>Dothideomycetes</taxon>
        <taxon>Dothideomycetidae</taxon>
        <taxon>Mycosphaerellales</taxon>
        <taxon>Extremaceae</taxon>
        <taxon>Extremus</taxon>
    </lineage>
</organism>
<evidence type="ECO:0000256" key="1">
    <source>
        <dbReference type="ARBA" id="ARBA00004606"/>
    </source>
</evidence>
<proteinExistence type="inferred from homology"/>
<gene>
    <name evidence="16" type="ORF">LTR09_012257</name>
</gene>
<comment type="caution">
    <text evidence="16">The sequence shown here is derived from an EMBL/GenBank/DDBJ whole genome shotgun (WGS) entry which is preliminary data.</text>
</comment>
<feature type="chain" id="PRO_5042493227" description="N-acetylgalactosaminide beta-1,3-galactosyltransferase" evidence="13">
    <location>
        <begin position="33"/>
        <end position="462"/>
    </location>
</feature>
<evidence type="ECO:0000256" key="7">
    <source>
        <dbReference type="ARBA" id="ARBA00022692"/>
    </source>
</evidence>
<evidence type="ECO:0000256" key="3">
    <source>
        <dbReference type="ARBA" id="ARBA00006462"/>
    </source>
</evidence>
<feature type="region of interest" description="Disordered" evidence="12">
    <location>
        <begin position="40"/>
        <end position="60"/>
    </location>
</feature>
<comment type="subcellular location">
    <subcellularLocation>
        <location evidence="1">Membrane</location>
        <topology evidence="1">Single-pass type II membrane protein</topology>
    </subcellularLocation>
</comment>
<keyword evidence="6" id="KW-0808">Transferase</keyword>
<comment type="similarity">
    <text evidence="3">Belongs to the glycosyltransferase 31 family. Beta3-Gal-T subfamily.</text>
</comment>
<evidence type="ECO:0000256" key="9">
    <source>
        <dbReference type="ARBA" id="ARBA00022968"/>
    </source>
</evidence>
<keyword evidence="17" id="KW-1185">Reference proteome</keyword>
<dbReference type="Pfam" id="PF02434">
    <property type="entry name" value="Fringe"/>
    <property type="match status" value="1"/>
</dbReference>
<evidence type="ECO:0000256" key="12">
    <source>
        <dbReference type="SAM" id="MobiDB-lite"/>
    </source>
</evidence>
<dbReference type="Gene3D" id="3.90.550.50">
    <property type="match status" value="1"/>
</dbReference>
<dbReference type="Proteomes" id="UP001271007">
    <property type="component" value="Unassembled WGS sequence"/>
</dbReference>
<evidence type="ECO:0000256" key="10">
    <source>
        <dbReference type="ARBA" id="ARBA00022989"/>
    </source>
</evidence>
<keyword evidence="9" id="KW-0735">Signal-anchor</keyword>
<feature type="signal peptide" evidence="13">
    <location>
        <begin position="1"/>
        <end position="32"/>
    </location>
</feature>
<comment type="pathway">
    <text evidence="2">Protein modification; protein glycosylation.</text>
</comment>
<dbReference type="InterPro" id="IPR003609">
    <property type="entry name" value="Pan_app"/>
</dbReference>
<feature type="domain" description="Apple" evidence="14">
    <location>
        <begin position="387"/>
        <end position="427"/>
    </location>
</feature>
<dbReference type="GO" id="GO:0016020">
    <property type="term" value="C:membrane"/>
    <property type="evidence" value="ECO:0007669"/>
    <property type="project" value="UniProtKB-SubCell"/>
</dbReference>
<dbReference type="AlphaFoldDB" id="A0AAJ0DA65"/>
<feature type="domain" description="Fringe-like glycosyltransferase" evidence="15">
    <location>
        <begin position="195"/>
        <end position="292"/>
    </location>
</feature>
<evidence type="ECO:0000256" key="6">
    <source>
        <dbReference type="ARBA" id="ARBA00022679"/>
    </source>
</evidence>
<dbReference type="PANTHER" id="PTHR23033">
    <property type="entry name" value="BETA1,3-GALACTOSYLTRANSFERASE"/>
    <property type="match status" value="1"/>
</dbReference>
<dbReference type="Pfam" id="PF00024">
    <property type="entry name" value="PAN_1"/>
    <property type="match status" value="1"/>
</dbReference>
<reference evidence="16" key="1">
    <citation type="submission" date="2023-04" db="EMBL/GenBank/DDBJ databases">
        <title>Black Yeasts Isolated from many extreme environments.</title>
        <authorList>
            <person name="Coleine C."/>
            <person name="Stajich J.E."/>
            <person name="Selbmann L."/>
        </authorList>
    </citation>
    <scope>NUCLEOTIDE SEQUENCE</scope>
    <source>
        <strain evidence="16">CCFEE 5312</strain>
    </source>
</reference>
<dbReference type="GO" id="GO:0016263">
    <property type="term" value="F:glycoprotein-N-acetylgalactosamine 3-beta-galactosyltransferase activity"/>
    <property type="evidence" value="ECO:0007669"/>
    <property type="project" value="UniProtKB-EC"/>
</dbReference>